<reference evidence="2" key="3">
    <citation type="submission" date="2015-06" db="UniProtKB">
        <authorList>
            <consortium name="EnsemblMetazoa"/>
        </authorList>
    </citation>
    <scope>IDENTIFICATION</scope>
</reference>
<dbReference type="EnsemblMetazoa" id="HelroT178210">
    <property type="protein sequence ID" value="HelroP178210"/>
    <property type="gene ID" value="HelroG178210"/>
</dbReference>
<keyword evidence="3" id="KW-1185">Reference proteome</keyword>
<dbReference type="AlphaFoldDB" id="T1FCY1"/>
<dbReference type="EMBL" id="AMQM01006324">
    <property type="status" value="NOT_ANNOTATED_CDS"/>
    <property type="molecule type" value="Genomic_DNA"/>
</dbReference>
<dbReference type="RefSeq" id="XP_009024583.1">
    <property type="nucleotide sequence ID" value="XM_009026335.1"/>
</dbReference>
<dbReference type="InterPro" id="IPR021109">
    <property type="entry name" value="Peptidase_aspartic_dom_sf"/>
</dbReference>
<dbReference type="Gene3D" id="2.40.70.10">
    <property type="entry name" value="Acid Proteases"/>
    <property type="match status" value="1"/>
</dbReference>
<protein>
    <recommendedName>
        <fullName evidence="4">Peptidase A2 domain-containing protein</fullName>
    </recommendedName>
</protein>
<evidence type="ECO:0000313" key="3">
    <source>
        <dbReference type="Proteomes" id="UP000015101"/>
    </source>
</evidence>
<evidence type="ECO:0000313" key="2">
    <source>
        <dbReference type="EnsemblMetazoa" id="HelroP178210"/>
    </source>
</evidence>
<reference evidence="3" key="1">
    <citation type="submission" date="2012-12" db="EMBL/GenBank/DDBJ databases">
        <authorList>
            <person name="Hellsten U."/>
            <person name="Grimwood J."/>
            <person name="Chapman J.A."/>
            <person name="Shapiro H."/>
            <person name="Aerts A."/>
            <person name="Otillar R.P."/>
            <person name="Terry A.Y."/>
            <person name="Boore J.L."/>
            <person name="Simakov O."/>
            <person name="Marletaz F."/>
            <person name="Cho S.-J."/>
            <person name="Edsinger-Gonzales E."/>
            <person name="Havlak P."/>
            <person name="Kuo D.-H."/>
            <person name="Larsson T."/>
            <person name="Lv J."/>
            <person name="Arendt D."/>
            <person name="Savage R."/>
            <person name="Osoegawa K."/>
            <person name="de Jong P."/>
            <person name="Lindberg D.R."/>
            <person name="Seaver E.C."/>
            <person name="Weisblat D.A."/>
            <person name="Putnam N.H."/>
            <person name="Grigoriev I.V."/>
            <person name="Rokhsar D.S."/>
        </authorList>
    </citation>
    <scope>NUCLEOTIDE SEQUENCE</scope>
</reference>
<dbReference type="EMBL" id="KB097379">
    <property type="protein sequence ID" value="ESN97419.1"/>
    <property type="molecule type" value="Genomic_DNA"/>
</dbReference>
<gene>
    <name evidence="2" type="primary">20206680</name>
    <name evidence="1" type="ORF">HELRODRAFT_178210</name>
</gene>
<dbReference type="OrthoDB" id="6160000at2759"/>
<dbReference type="GeneID" id="20206680"/>
<reference evidence="1 3" key="2">
    <citation type="journal article" date="2013" name="Nature">
        <title>Insights into bilaterian evolution from three spiralian genomes.</title>
        <authorList>
            <person name="Simakov O."/>
            <person name="Marletaz F."/>
            <person name="Cho S.J."/>
            <person name="Edsinger-Gonzales E."/>
            <person name="Havlak P."/>
            <person name="Hellsten U."/>
            <person name="Kuo D.H."/>
            <person name="Larsson T."/>
            <person name="Lv J."/>
            <person name="Arendt D."/>
            <person name="Savage R."/>
            <person name="Osoegawa K."/>
            <person name="de Jong P."/>
            <person name="Grimwood J."/>
            <person name="Chapman J.A."/>
            <person name="Shapiro H."/>
            <person name="Aerts A."/>
            <person name="Otillar R.P."/>
            <person name="Terry A.Y."/>
            <person name="Boore J.L."/>
            <person name="Grigoriev I.V."/>
            <person name="Lindberg D.R."/>
            <person name="Seaver E.C."/>
            <person name="Weisblat D.A."/>
            <person name="Putnam N.H."/>
            <person name="Rokhsar D.S."/>
        </authorList>
    </citation>
    <scope>NUCLEOTIDE SEQUENCE</scope>
</reference>
<proteinExistence type="predicted"/>
<dbReference type="SUPFAM" id="SSF50630">
    <property type="entry name" value="Acid proteases"/>
    <property type="match status" value="1"/>
</dbReference>
<dbReference type="CTD" id="20206680"/>
<dbReference type="KEGG" id="hro:HELRODRAFT_178210"/>
<evidence type="ECO:0000313" key="1">
    <source>
        <dbReference type="EMBL" id="ESN97419.1"/>
    </source>
</evidence>
<dbReference type="InParanoid" id="T1FCY1"/>
<accession>T1FCY1</accession>
<dbReference type="PANTHER" id="PTHR10725:SF74">
    <property type="entry name" value="ERAP1-LIKE C-TERMINAL DOMAIN-CONTAINING PROTEIN"/>
    <property type="match status" value="1"/>
</dbReference>
<organism evidence="2 3">
    <name type="scientific">Helobdella robusta</name>
    <name type="common">Californian leech</name>
    <dbReference type="NCBI Taxonomy" id="6412"/>
    <lineage>
        <taxon>Eukaryota</taxon>
        <taxon>Metazoa</taxon>
        <taxon>Spiralia</taxon>
        <taxon>Lophotrochozoa</taxon>
        <taxon>Annelida</taxon>
        <taxon>Clitellata</taxon>
        <taxon>Hirudinea</taxon>
        <taxon>Rhynchobdellida</taxon>
        <taxon>Glossiphoniidae</taxon>
        <taxon>Helobdella</taxon>
    </lineage>
</organism>
<name>T1FCY1_HELRO</name>
<sequence length="275" mass="31655">MAVYSLAQRIKMVDLITRITNTKDAANSIKAMLMEAGKYGYRDLSYFFLLLDRTSFQKRSSICAVEEDINSFVIVKLAIHSCTANQENCWWKELYLNGMKVRCKLDTGAEVNVMSKTVFEQLPKRPKLTKTNTVLKPYGSGKLQPLGSSFVETIIKENGLTLRRNRRDLIYTKEDPPICAPPVDDSTDHFPPLETTQPQRLEFTLSATVQQLVKGYFRDVQQRSSMNFTNRWVLRFALNFVSDGKVVREVASAREQDMEIYEKRKGREQLDEQQS</sequence>
<evidence type="ECO:0008006" key="4">
    <source>
        <dbReference type="Google" id="ProtNLM"/>
    </source>
</evidence>
<dbReference type="PANTHER" id="PTHR10725">
    <property type="entry name" value="THAP DOMAIN-CONTAINING PROTEIN 9"/>
    <property type="match status" value="1"/>
</dbReference>
<dbReference type="Proteomes" id="UP000015101">
    <property type="component" value="Unassembled WGS sequence"/>
</dbReference>
<dbReference type="HOGENOM" id="CLU_1012934_0_0_1"/>